<organism evidence="3 4">
    <name type="scientific">Rubellimicrobium aerolatum</name>
    <dbReference type="NCBI Taxonomy" id="490979"/>
    <lineage>
        <taxon>Bacteria</taxon>
        <taxon>Pseudomonadati</taxon>
        <taxon>Pseudomonadota</taxon>
        <taxon>Alphaproteobacteria</taxon>
        <taxon>Rhodobacterales</taxon>
        <taxon>Roseobacteraceae</taxon>
        <taxon>Rubellimicrobium</taxon>
    </lineage>
</organism>
<gene>
    <name evidence="3" type="ORF">ACFPOC_17760</name>
</gene>
<evidence type="ECO:0000313" key="4">
    <source>
        <dbReference type="Proteomes" id="UP001596056"/>
    </source>
</evidence>
<feature type="transmembrane region" description="Helical" evidence="1">
    <location>
        <begin position="173"/>
        <end position="190"/>
    </location>
</feature>
<keyword evidence="1" id="KW-1133">Transmembrane helix</keyword>
<dbReference type="Proteomes" id="UP001596056">
    <property type="component" value="Unassembled WGS sequence"/>
</dbReference>
<evidence type="ECO:0000256" key="2">
    <source>
        <dbReference type="SAM" id="SignalP"/>
    </source>
</evidence>
<feature type="transmembrane region" description="Helical" evidence="1">
    <location>
        <begin position="63"/>
        <end position="82"/>
    </location>
</feature>
<keyword evidence="1" id="KW-0472">Membrane</keyword>
<dbReference type="RefSeq" id="WP_209843310.1">
    <property type="nucleotide sequence ID" value="NZ_JAGGJP010000028.1"/>
</dbReference>
<comment type="caution">
    <text evidence="3">The sequence shown here is derived from an EMBL/GenBank/DDBJ whole genome shotgun (WGS) entry which is preliminary data.</text>
</comment>
<dbReference type="EMBL" id="JBHSNA010000032">
    <property type="protein sequence ID" value="MFC5568253.1"/>
    <property type="molecule type" value="Genomic_DNA"/>
</dbReference>
<feature type="signal peptide" evidence="2">
    <location>
        <begin position="1"/>
        <end position="20"/>
    </location>
</feature>
<name>A0ABW0SGV7_9RHOB</name>
<keyword evidence="1" id="KW-0812">Transmembrane</keyword>
<dbReference type="InterPro" id="IPR007038">
    <property type="entry name" value="HupE_UreJ"/>
</dbReference>
<evidence type="ECO:0000313" key="3">
    <source>
        <dbReference type="EMBL" id="MFC5568253.1"/>
    </source>
</evidence>
<evidence type="ECO:0000256" key="1">
    <source>
        <dbReference type="SAM" id="Phobius"/>
    </source>
</evidence>
<sequence length="192" mass="19333">MRRTLSLALALGLAATPALAHLDPGEHGSFLAGLSHPLVGLDHVLAMVGVGLWGAVLGGRARWALPTSFVGAMVVGFALALGGLDLPFVEPMVLASVLLLGLAVALLVRMPLGAAGTLVGLFGLFHGHAHGGELGAAGALSFGLGFVVATAVLHAAGLFIAWGYSKGMRHARLVRGMGWATALGGLWIVAGL</sequence>
<dbReference type="Pfam" id="PF04955">
    <property type="entry name" value="HupE_UreJ"/>
    <property type="match status" value="1"/>
</dbReference>
<proteinExistence type="predicted"/>
<feature type="transmembrane region" description="Helical" evidence="1">
    <location>
        <begin position="36"/>
        <end position="56"/>
    </location>
</feature>
<dbReference type="PIRSF" id="PIRSF016919">
    <property type="entry name" value="HupE_UreJ"/>
    <property type="match status" value="1"/>
</dbReference>
<protein>
    <submittedName>
        <fullName evidence="3">HupE/UreJ family protein</fullName>
    </submittedName>
</protein>
<feature type="transmembrane region" description="Helical" evidence="1">
    <location>
        <begin position="112"/>
        <end position="129"/>
    </location>
</feature>
<feature type="chain" id="PRO_5047186078" evidence="2">
    <location>
        <begin position="21"/>
        <end position="192"/>
    </location>
</feature>
<reference evidence="4" key="1">
    <citation type="journal article" date="2019" name="Int. J. Syst. Evol. Microbiol.">
        <title>The Global Catalogue of Microorganisms (GCM) 10K type strain sequencing project: providing services to taxonomists for standard genome sequencing and annotation.</title>
        <authorList>
            <consortium name="The Broad Institute Genomics Platform"/>
            <consortium name="The Broad Institute Genome Sequencing Center for Infectious Disease"/>
            <person name="Wu L."/>
            <person name="Ma J."/>
        </authorList>
    </citation>
    <scope>NUCLEOTIDE SEQUENCE [LARGE SCALE GENOMIC DNA]</scope>
    <source>
        <strain evidence="4">KACC 11588</strain>
    </source>
</reference>
<keyword evidence="2" id="KW-0732">Signal</keyword>
<feature type="transmembrane region" description="Helical" evidence="1">
    <location>
        <begin position="88"/>
        <end position="107"/>
    </location>
</feature>
<accession>A0ABW0SGV7</accession>
<feature type="transmembrane region" description="Helical" evidence="1">
    <location>
        <begin position="135"/>
        <end position="161"/>
    </location>
</feature>
<keyword evidence="4" id="KW-1185">Reference proteome</keyword>